<reference evidence="5 6" key="1">
    <citation type="submission" date="2023-12" db="EMBL/GenBank/DDBJ databases">
        <title>Genome sequencing and assembly of bacterial species from a model synthetic community.</title>
        <authorList>
            <person name="Hogle S.L."/>
        </authorList>
    </citation>
    <scope>NUCLEOTIDE SEQUENCE [LARGE SCALE GENOMIC DNA]</scope>
    <source>
        <strain evidence="5 6">HAMBI_3031</strain>
    </source>
</reference>
<dbReference type="SUPFAM" id="SSF56935">
    <property type="entry name" value="Porins"/>
    <property type="match status" value="1"/>
</dbReference>
<keyword evidence="2" id="KW-0813">Transport</keyword>
<dbReference type="PROSITE" id="PS52016">
    <property type="entry name" value="TONB_DEPENDENT_REC_3"/>
    <property type="match status" value="1"/>
</dbReference>
<dbReference type="PANTHER" id="PTHR30069">
    <property type="entry name" value="TONB-DEPENDENT OUTER MEMBRANE RECEPTOR"/>
    <property type="match status" value="1"/>
</dbReference>
<keyword evidence="2" id="KW-0472">Membrane</keyword>
<keyword evidence="2" id="KW-1134">Transmembrane beta strand</keyword>
<name>A0ABZ0W7U2_9BACT</name>
<accession>A0ABZ0W7U2</accession>
<dbReference type="InterPro" id="IPR008969">
    <property type="entry name" value="CarboxyPept-like_regulatory"/>
</dbReference>
<keyword evidence="2" id="KW-0812">Transmembrane</keyword>
<keyword evidence="6" id="KW-1185">Reference proteome</keyword>
<dbReference type="Proteomes" id="UP001325680">
    <property type="component" value="Chromosome"/>
</dbReference>
<comment type="subcellular location">
    <subcellularLocation>
        <location evidence="2">Cell outer membrane</location>
        <topology evidence="2">Multi-pass membrane protein</topology>
    </subcellularLocation>
</comment>
<dbReference type="Pfam" id="PF07715">
    <property type="entry name" value="Plug"/>
    <property type="match status" value="1"/>
</dbReference>
<organism evidence="5 6">
    <name type="scientific">Niabella yanshanensis</name>
    <dbReference type="NCBI Taxonomy" id="577386"/>
    <lineage>
        <taxon>Bacteria</taxon>
        <taxon>Pseudomonadati</taxon>
        <taxon>Bacteroidota</taxon>
        <taxon>Chitinophagia</taxon>
        <taxon>Chitinophagales</taxon>
        <taxon>Chitinophagaceae</taxon>
        <taxon>Niabella</taxon>
    </lineage>
</organism>
<proteinExistence type="inferred from homology"/>
<dbReference type="SUPFAM" id="SSF49464">
    <property type="entry name" value="Carboxypeptidase regulatory domain-like"/>
    <property type="match status" value="1"/>
</dbReference>
<evidence type="ECO:0000256" key="1">
    <source>
        <dbReference type="ARBA" id="ARBA00022729"/>
    </source>
</evidence>
<feature type="chain" id="PRO_5046606099" evidence="3">
    <location>
        <begin position="26"/>
        <end position="1114"/>
    </location>
</feature>
<evidence type="ECO:0000259" key="4">
    <source>
        <dbReference type="Pfam" id="PF07715"/>
    </source>
</evidence>
<protein>
    <submittedName>
        <fullName evidence="5">SusC/RagA family TonB-linked outer membrane protein</fullName>
    </submittedName>
</protein>
<keyword evidence="1 3" id="KW-0732">Signal</keyword>
<evidence type="ECO:0000313" key="5">
    <source>
        <dbReference type="EMBL" id="WQD39261.1"/>
    </source>
</evidence>
<dbReference type="InterPro" id="IPR012910">
    <property type="entry name" value="Plug_dom"/>
</dbReference>
<comment type="similarity">
    <text evidence="2">Belongs to the TonB-dependent receptor family.</text>
</comment>
<dbReference type="NCBIfam" id="TIGR04056">
    <property type="entry name" value="OMP_RagA_SusC"/>
    <property type="match status" value="1"/>
</dbReference>
<evidence type="ECO:0000256" key="2">
    <source>
        <dbReference type="PROSITE-ProRule" id="PRU01360"/>
    </source>
</evidence>
<dbReference type="EMBL" id="CP139960">
    <property type="protein sequence ID" value="WQD39261.1"/>
    <property type="molecule type" value="Genomic_DNA"/>
</dbReference>
<dbReference type="InterPro" id="IPR039426">
    <property type="entry name" value="TonB-dep_rcpt-like"/>
</dbReference>
<gene>
    <name evidence="5" type="ORF">U0035_03735</name>
</gene>
<dbReference type="PANTHER" id="PTHR30069:SF29">
    <property type="entry name" value="HEMOGLOBIN AND HEMOGLOBIN-HAPTOGLOBIN-BINDING PROTEIN 1-RELATED"/>
    <property type="match status" value="1"/>
</dbReference>
<sequence>MNAKHVLRFAFLFVLPLLITMTAVAQTRTVTGTVVDDSTKAPIAGVTIKVKDGPQTAITNDQGNFTLNAPANGAVIQYSHVNYEFGEVSVKLDGPMNISLKRVENSLDDVVVVGYGTQSRRDITGSVATVDLKKLTEMPVASVTEALRGQIPGLNVSGGSNRPGNMATLSIRQQFNWGKDGGSDLPLVVIDDVIQLDPQSGKSSLDRFNQLDLSEIESITVLRDAAAAIYGSRASQGAIIVKTKRGKTGPPRVSYNAKFQTNDAISHGKVMNARQYGEFANSFGRALGTWTADHFFSDAELAEMGTTNYDWLMNDWRSANAMQHSLDLSGGSERATYFTGASYFTQGANLGNQDFSRWTYRAGTDVKVLSGLKFGATIAASNTNSEKSFTKINFSDGFAVGGEQNDYSVLLHMPKYIPWVYNINGVDQYISPALGPNKLGNMSGNNSLSNWNYYAFLNNGSKTTDQQFNYNANFNLQYDLPFIKGLSFKLNYGISQASVKTEQNQFPITLVRDSLGNKAGQHLYNESTVWSAPLVNRSGARVSYLGTTSKNEQSNFFINYDRKFGDHNISAMASVERATTELEDRRMLYDNPNADIYNGTSVSAGSLNTGNSITYRYQGGTLSYLGRLNYNYKGKYLFQFVYRTDASTNFAPENYWGQFPGVSAGWVMSDEKFFKNNISWVNFLKIRASLANTGNNNVNPWKWLQLYTAATDKGFGFGSNGGIYTTGFTPGVTPNRALTWDKTLQRNFGLDLAFLNRRLSVTFDQYFNSTRDMLTDMSAAINSPISVGGAFAEQNFAGVNSWGSELSINWKDNIGDFSYSIGVNGGMNNYKTVKYFDLPFNYPSIASTRRAEGNYGIFPVYGFTTWKETSSGDGMLRTDADIDNYWNYLTNLASNSGIEGAAPNFLGITEKSGLRKGMLVYEDVAGNLDVAGKTIGGQNGRIMADEDYVKLKKSNRTYGLTTNISMGWKGISLLTQIATSWGGANYLDYIKQGTSSNNAMWSHPVYLTDMYDAESNPNGKSPNLAYFDSFGGTRSDFFLMPTFRMFVRSLSVGYTLPKSWVQSINLENARIYLSGQNLWDFYNPYPKKYRNMYDDPRVSYPTLRTWALGLSVGF</sequence>
<dbReference type="InterPro" id="IPR023996">
    <property type="entry name" value="TonB-dep_OMP_SusC/RagA"/>
</dbReference>
<evidence type="ECO:0000313" key="6">
    <source>
        <dbReference type="Proteomes" id="UP001325680"/>
    </source>
</evidence>
<feature type="signal peptide" evidence="3">
    <location>
        <begin position="1"/>
        <end position="25"/>
    </location>
</feature>
<dbReference type="InterPro" id="IPR037066">
    <property type="entry name" value="Plug_dom_sf"/>
</dbReference>
<feature type="domain" description="TonB-dependent receptor plug" evidence="4">
    <location>
        <begin position="120"/>
        <end position="238"/>
    </location>
</feature>
<dbReference type="RefSeq" id="WP_114792798.1">
    <property type="nucleotide sequence ID" value="NZ_CP139960.1"/>
</dbReference>
<evidence type="ECO:0000256" key="3">
    <source>
        <dbReference type="SAM" id="SignalP"/>
    </source>
</evidence>
<dbReference type="Pfam" id="PF13715">
    <property type="entry name" value="CarbopepD_reg_2"/>
    <property type="match status" value="1"/>
</dbReference>
<keyword evidence="2" id="KW-0998">Cell outer membrane</keyword>
<dbReference type="Gene3D" id="2.60.40.1120">
    <property type="entry name" value="Carboxypeptidase-like, regulatory domain"/>
    <property type="match status" value="1"/>
</dbReference>
<dbReference type="Gene3D" id="2.170.130.10">
    <property type="entry name" value="TonB-dependent receptor, plug domain"/>
    <property type="match status" value="1"/>
</dbReference>